<dbReference type="Proteomes" id="UP000059419">
    <property type="component" value="Plasmid pEM01"/>
</dbReference>
<dbReference type="PATRIC" id="fig|1619313.3.peg.4112"/>
<dbReference type="InterPro" id="IPR013341">
    <property type="entry name" value="Mandelate_racemase_N_dom"/>
</dbReference>
<dbReference type="InterPro" id="IPR018110">
    <property type="entry name" value="Mandel_Rmase/mucon_lact_enz_CS"/>
</dbReference>
<dbReference type="SUPFAM" id="SSF54826">
    <property type="entry name" value="Enolase N-terminal domain-like"/>
    <property type="match status" value="1"/>
</dbReference>
<evidence type="ECO:0000256" key="3">
    <source>
        <dbReference type="ARBA" id="ARBA00022842"/>
    </source>
</evidence>
<dbReference type="GO" id="GO:0000287">
    <property type="term" value="F:magnesium ion binding"/>
    <property type="evidence" value="ECO:0007669"/>
    <property type="project" value="TreeGrafter"/>
</dbReference>
<dbReference type="InterPro" id="IPR029017">
    <property type="entry name" value="Enolase-like_N"/>
</dbReference>
<dbReference type="Pfam" id="PF02746">
    <property type="entry name" value="MR_MLE_N"/>
    <property type="match status" value="1"/>
</dbReference>
<organism evidence="5 6">
    <name type="scientific">Duffyella gerundensis</name>
    <dbReference type="NCBI Taxonomy" id="1619313"/>
    <lineage>
        <taxon>Bacteria</taxon>
        <taxon>Pseudomonadati</taxon>
        <taxon>Pseudomonadota</taxon>
        <taxon>Gammaproteobacteria</taxon>
        <taxon>Enterobacterales</taxon>
        <taxon>Erwiniaceae</taxon>
        <taxon>Duffyella</taxon>
    </lineage>
</organism>
<evidence type="ECO:0000313" key="6">
    <source>
        <dbReference type="Proteomes" id="UP000059419"/>
    </source>
</evidence>
<dbReference type="SMART" id="SM00922">
    <property type="entry name" value="MR_MLE"/>
    <property type="match status" value="1"/>
</dbReference>
<dbReference type="GO" id="GO:0016836">
    <property type="term" value="F:hydro-lyase activity"/>
    <property type="evidence" value="ECO:0007669"/>
    <property type="project" value="TreeGrafter"/>
</dbReference>
<proteinExistence type="predicted"/>
<dbReference type="GO" id="GO:0009063">
    <property type="term" value="P:amino acid catabolic process"/>
    <property type="evidence" value="ECO:0007669"/>
    <property type="project" value="InterPro"/>
</dbReference>
<dbReference type="CDD" id="cd03316">
    <property type="entry name" value="MR_like"/>
    <property type="match status" value="1"/>
</dbReference>
<evidence type="ECO:0000259" key="4">
    <source>
        <dbReference type="SMART" id="SM00922"/>
    </source>
</evidence>
<evidence type="ECO:0000313" key="5">
    <source>
        <dbReference type="EMBL" id="CUU26179.1"/>
    </source>
</evidence>
<dbReference type="Pfam" id="PF13378">
    <property type="entry name" value="MR_MLE_C"/>
    <property type="match status" value="1"/>
</dbReference>
<feature type="domain" description="Mandelate racemase/muconate lactonizing enzyme C-terminal" evidence="4">
    <location>
        <begin position="163"/>
        <end position="254"/>
    </location>
</feature>
<dbReference type="EMBL" id="LN907828">
    <property type="protein sequence ID" value="CUU26179.1"/>
    <property type="molecule type" value="Genomic_DNA"/>
</dbReference>
<gene>
    <name evidence="5" type="ORF">EM595_p0483</name>
</gene>
<dbReference type="Gene3D" id="3.20.20.120">
    <property type="entry name" value="Enolase-like C-terminal domain"/>
    <property type="match status" value="1"/>
</dbReference>
<dbReference type="PANTHER" id="PTHR13794:SF58">
    <property type="entry name" value="MITOCHONDRIAL ENOLASE SUPERFAMILY MEMBER 1"/>
    <property type="match status" value="1"/>
</dbReference>
<comment type="cofactor">
    <cofactor evidence="1">
        <name>Mg(2+)</name>
        <dbReference type="ChEBI" id="CHEBI:18420"/>
    </cofactor>
</comment>
<dbReference type="InterPro" id="IPR036849">
    <property type="entry name" value="Enolase-like_C_sf"/>
</dbReference>
<dbReference type="SFLD" id="SFLDS00001">
    <property type="entry name" value="Enolase"/>
    <property type="match status" value="1"/>
</dbReference>
<dbReference type="PROSITE" id="PS00908">
    <property type="entry name" value="MR_MLE_1"/>
    <property type="match status" value="1"/>
</dbReference>
<dbReference type="Gene3D" id="3.30.390.10">
    <property type="entry name" value="Enolase-like, N-terminal domain"/>
    <property type="match status" value="1"/>
</dbReference>
<reference evidence="6" key="1">
    <citation type="submission" date="2015-11" db="EMBL/GenBank/DDBJ databases">
        <authorList>
            <person name="Blom J."/>
        </authorList>
    </citation>
    <scope>NUCLEOTIDE SEQUENCE [LARGE SCALE GENOMIC DNA]</scope>
    <source>
        <plasmid evidence="6">pEM01</plasmid>
    </source>
</reference>
<dbReference type="InterPro" id="IPR046945">
    <property type="entry name" value="RHMD-like"/>
</dbReference>
<sequence length="390" mass="42734">MRGITLEISSIEVMRIAIPFHAHRRPPQREETTFNAASPSLRKMETLLVKVETTSGLCGWGEAFGHLANPVTEQALRSLVAPFFLQRSMPENSGQIEALMQQAEQALHAFGRSGPVRFALSALDVALWDLLGQHLQQPLWQLLGAQRQHIERYASLVSYDNDPEAVAKQVVQAQQQGFTTLKLHETEVAAITAARRALPETVELMVDVNCPWTPEQAVQQAHALRSLNLVWLEEPIWPPDDYAALSALREIGVPIAAGENADGDHGFAHLMALNAVDIVQPSVAKVGGISAALRVFALARQHKVTVVPHCFYYGAGMLATAHLVATLPPAIKMEVPWITFEAALYPELPTAVNFTLSSAPGLGYQPDPAVLQRYRISHHRIAATEGSHHV</sequence>
<dbReference type="InterPro" id="IPR013342">
    <property type="entry name" value="Mandelate_racemase_C"/>
</dbReference>
<dbReference type="AlphaFoldDB" id="A0A0U5LBU8"/>
<keyword evidence="2" id="KW-0479">Metal-binding</keyword>
<name>A0A0U5LBU8_9GAMM</name>
<evidence type="ECO:0000256" key="1">
    <source>
        <dbReference type="ARBA" id="ARBA00001946"/>
    </source>
</evidence>
<geneLocation type="plasmid" evidence="6">
    <name>pEM01</name>
</geneLocation>
<evidence type="ECO:0000256" key="2">
    <source>
        <dbReference type="ARBA" id="ARBA00022723"/>
    </source>
</evidence>
<accession>A0A0U5LBU8</accession>
<dbReference type="GO" id="GO:0016052">
    <property type="term" value="P:carbohydrate catabolic process"/>
    <property type="evidence" value="ECO:0007669"/>
    <property type="project" value="TreeGrafter"/>
</dbReference>
<dbReference type="SUPFAM" id="SSF51604">
    <property type="entry name" value="Enolase C-terminal domain-like"/>
    <property type="match status" value="1"/>
</dbReference>
<protein>
    <submittedName>
        <fullName evidence="5">Mandelate racemase</fullName>
    </submittedName>
</protein>
<dbReference type="InterPro" id="IPR029065">
    <property type="entry name" value="Enolase_C-like"/>
</dbReference>
<keyword evidence="3" id="KW-0460">Magnesium</keyword>
<dbReference type="PROSITE" id="PS00909">
    <property type="entry name" value="MR_MLE_2"/>
    <property type="match status" value="1"/>
</dbReference>
<keyword evidence="6" id="KW-1185">Reference proteome</keyword>
<dbReference type="PANTHER" id="PTHR13794">
    <property type="entry name" value="ENOLASE SUPERFAMILY, MANDELATE RACEMASE"/>
    <property type="match status" value="1"/>
</dbReference>
<dbReference type="KEGG" id="ege:EM595_p0483"/>